<feature type="transmembrane region" description="Helical" evidence="1">
    <location>
        <begin position="35"/>
        <end position="51"/>
    </location>
</feature>
<name>A0ABT4SJ66_9ACTN</name>
<accession>A0ABT4SJ66</accession>
<dbReference type="EMBL" id="JAPNNL010000145">
    <property type="protein sequence ID" value="MDA0637244.1"/>
    <property type="molecule type" value="Genomic_DNA"/>
</dbReference>
<proteinExistence type="predicted"/>
<comment type="caution">
    <text evidence="2">The sequence shown here is derived from an EMBL/GenBank/DDBJ whole genome shotgun (WGS) entry which is preliminary data.</text>
</comment>
<dbReference type="Proteomes" id="UP001144036">
    <property type="component" value="Unassembled WGS sequence"/>
</dbReference>
<evidence type="ECO:0000256" key="1">
    <source>
        <dbReference type="SAM" id="Phobius"/>
    </source>
</evidence>
<organism evidence="2 3">
    <name type="scientific">Nonomuraea corallina</name>
    <dbReference type="NCBI Taxonomy" id="2989783"/>
    <lineage>
        <taxon>Bacteria</taxon>
        <taxon>Bacillati</taxon>
        <taxon>Actinomycetota</taxon>
        <taxon>Actinomycetes</taxon>
        <taxon>Streptosporangiales</taxon>
        <taxon>Streptosporangiaceae</taxon>
        <taxon>Nonomuraea</taxon>
    </lineage>
</organism>
<reference evidence="2" key="1">
    <citation type="submission" date="2022-11" db="EMBL/GenBank/DDBJ databases">
        <title>Nonomuraea corallina sp. nov., a new species of the genus Nonomuraea isolated from sea side sediment in Thai sea.</title>
        <authorList>
            <person name="Ngamcharungchit C."/>
            <person name="Matsumoto A."/>
            <person name="Suriyachadkun C."/>
            <person name="Panbangred W."/>
            <person name="Inahashi Y."/>
            <person name="Intra B."/>
        </authorList>
    </citation>
    <scope>NUCLEOTIDE SEQUENCE</scope>
    <source>
        <strain evidence="2">MCN248</strain>
    </source>
</reference>
<keyword evidence="1" id="KW-0812">Transmembrane</keyword>
<keyword evidence="3" id="KW-1185">Reference proteome</keyword>
<gene>
    <name evidence="2" type="ORF">OUY22_27900</name>
</gene>
<sequence length="215" mass="24113">MPRNPRNQIYPGYEDLPAPAGSGPITRLWRIRTELLILTGLALLVPVLLDATQQGGWLPFVLAGTAVSVPAATRFGRSWAVSHFWCVVSRHRLQRVCLETTMHTRKGRIPLVLWITPTTTGEKALILTRAGICAEEFEAYAEEIAAACWARAVTVYRHRTRANLVIVEIVRRDEIPGTLSPGLDRLYGRRAWISLRHDLEEPPDLSRQLIPQPLG</sequence>
<keyword evidence="1" id="KW-0472">Membrane</keyword>
<dbReference type="RefSeq" id="WP_270158149.1">
    <property type="nucleotide sequence ID" value="NZ_JAPNNL010000145.1"/>
</dbReference>
<evidence type="ECO:0000313" key="2">
    <source>
        <dbReference type="EMBL" id="MDA0637244.1"/>
    </source>
</evidence>
<keyword evidence="1" id="KW-1133">Transmembrane helix</keyword>
<protein>
    <submittedName>
        <fullName evidence="2">Uncharacterized protein</fullName>
    </submittedName>
</protein>
<evidence type="ECO:0000313" key="3">
    <source>
        <dbReference type="Proteomes" id="UP001144036"/>
    </source>
</evidence>